<feature type="compositionally biased region" description="Polar residues" evidence="8">
    <location>
        <begin position="202"/>
        <end position="217"/>
    </location>
</feature>
<evidence type="ECO:0000256" key="6">
    <source>
        <dbReference type="ARBA" id="ARBA00023204"/>
    </source>
</evidence>
<feature type="region of interest" description="Disordered" evidence="8">
    <location>
        <begin position="79"/>
        <end position="98"/>
    </location>
</feature>
<dbReference type="Pfam" id="PF05192">
    <property type="entry name" value="MutS_III"/>
    <property type="match status" value="1"/>
</dbReference>
<name>A0A2N5USX7_9BASI</name>
<dbReference type="SUPFAM" id="SSF52540">
    <property type="entry name" value="P-loop containing nucleoside triphosphate hydrolases"/>
    <property type="match status" value="1"/>
</dbReference>
<dbReference type="Pfam" id="PF00488">
    <property type="entry name" value="MutS_V"/>
    <property type="match status" value="1"/>
</dbReference>
<feature type="compositionally biased region" description="Polar residues" evidence="8">
    <location>
        <begin position="269"/>
        <end position="282"/>
    </location>
</feature>
<dbReference type="AlphaFoldDB" id="A0A2N5USX7"/>
<feature type="region of interest" description="Disordered" evidence="8">
    <location>
        <begin position="107"/>
        <end position="302"/>
    </location>
</feature>
<dbReference type="GO" id="GO:0043504">
    <property type="term" value="P:mitochondrial DNA repair"/>
    <property type="evidence" value="ECO:0007669"/>
    <property type="project" value="TreeGrafter"/>
</dbReference>
<dbReference type="InterPro" id="IPR007695">
    <property type="entry name" value="DNA_mismatch_repair_MutS-lik_N"/>
</dbReference>
<dbReference type="GO" id="GO:0140664">
    <property type="term" value="F:ATP-dependent DNA damage sensor activity"/>
    <property type="evidence" value="ECO:0007669"/>
    <property type="project" value="InterPro"/>
</dbReference>
<dbReference type="InterPro" id="IPR045076">
    <property type="entry name" value="MutS"/>
</dbReference>
<dbReference type="Pfam" id="PF01624">
    <property type="entry name" value="MutS_I"/>
    <property type="match status" value="1"/>
</dbReference>
<keyword evidence="2 7" id="KW-0547">Nucleotide-binding</keyword>
<dbReference type="SMART" id="SM00534">
    <property type="entry name" value="MUTSac"/>
    <property type="match status" value="1"/>
</dbReference>
<feature type="compositionally biased region" description="Basic and acidic residues" evidence="8">
    <location>
        <begin position="174"/>
        <end position="186"/>
    </location>
</feature>
<feature type="region of interest" description="Disordered" evidence="8">
    <location>
        <begin position="19"/>
        <end position="59"/>
    </location>
</feature>
<feature type="compositionally biased region" description="Basic and acidic residues" evidence="8">
    <location>
        <begin position="224"/>
        <end position="237"/>
    </location>
</feature>
<dbReference type="Proteomes" id="UP000235388">
    <property type="component" value="Unassembled WGS sequence"/>
</dbReference>
<feature type="domain" description="DNA mismatch repair proteins mutS family" evidence="9">
    <location>
        <begin position="1018"/>
        <end position="1034"/>
    </location>
</feature>
<keyword evidence="3 7" id="KW-0227">DNA damage</keyword>
<gene>
    <name evidence="10" type="ORF">PCANC_11002</name>
</gene>
<evidence type="ECO:0000259" key="9">
    <source>
        <dbReference type="PROSITE" id="PS00486"/>
    </source>
</evidence>
<dbReference type="Gene3D" id="3.40.50.300">
    <property type="entry name" value="P-loop containing nucleotide triphosphate hydrolases"/>
    <property type="match status" value="1"/>
</dbReference>
<keyword evidence="4 7" id="KW-0067">ATP-binding</keyword>
<dbReference type="SUPFAM" id="SSF48334">
    <property type="entry name" value="DNA repair protein MutS, domain III"/>
    <property type="match status" value="1"/>
</dbReference>
<dbReference type="Gene3D" id="3.40.1170.10">
    <property type="entry name" value="DNA repair protein MutS, domain I"/>
    <property type="match status" value="1"/>
</dbReference>
<dbReference type="PANTHER" id="PTHR11361:SF34">
    <property type="entry name" value="DNA MISMATCH REPAIR PROTEIN MSH1, MITOCHONDRIAL"/>
    <property type="match status" value="1"/>
</dbReference>
<feature type="compositionally biased region" description="Basic and acidic residues" evidence="8">
    <location>
        <begin position="114"/>
        <end position="138"/>
    </location>
</feature>
<dbReference type="InterPro" id="IPR007696">
    <property type="entry name" value="DNA_mismatch_repair_MutS_core"/>
</dbReference>
<dbReference type="PIRSF" id="PIRSF037677">
    <property type="entry name" value="DNA_mis_repair_Msh6"/>
    <property type="match status" value="1"/>
</dbReference>
<dbReference type="GO" id="GO:0005524">
    <property type="term" value="F:ATP binding"/>
    <property type="evidence" value="ECO:0007669"/>
    <property type="project" value="UniProtKB-UniRule"/>
</dbReference>
<evidence type="ECO:0000313" key="11">
    <source>
        <dbReference type="Proteomes" id="UP000235388"/>
    </source>
</evidence>
<evidence type="ECO:0000256" key="4">
    <source>
        <dbReference type="ARBA" id="ARBA00022840"/>
    </source>
</evidence>
<reference evidence="10 11" key="1">
    <citation type="submission" date="2017-11" db="EMBL/GenBank/DDBJ databases">
        <title>De novo assembly and phasing of dikaryotic genomes from two isolates of Puccinia coronata f. sp. avenae, the causal agent of oat crown rust.</title>
        <authorList>
            <person name="Miller M.E."/>
            <person name="Zhang Y."/>
            <person name="Omidvar V."/>
            <person name="Sperschneider J."/>
            <person name="Schwessinger B."/>
            <person name="Raley C."/>
            <person name="Palmer J.M."/>
            <person name="Garnica D."/>
            <person name="Upadhyaya N."/>
            <person name="Rathjen J."/>
            <person name="Taylor J.M."/>
            <person name="Park R.F."/>
            <person name="Dodds P.N."/>
            <person name="Hirsch C.D."/>
            <person name="Kianian S.F."/>
            <person name="Figueroa M."/>
        </authorList>
    </citation>
    <scope>NUCLEOTIDE SEQUENCE [LARGE SCALE GENOMIC DNA]</scope>
    <source>
        <strain evidence="10">12NC29</strain>
    </source>
</reference>
<evidence type="ECO:0000256" key="7">
    <source>
        <dbReference type="PIRNR" id="PIRNR037677"/>
    </source>
</evidence>
<dbReference type="Gene3D" id="3.30.420.110">
    <property type="entry name" value="MutS, connector domain"/>
    <property type="match status" value="1"/>
</dbReference>
<feature type="compositionally biased region" description="Polar residues" evidence="8">
    <location>
        <begin position="159"/>
        <end position="173"/>
    </location>
</feature>
<evidence type="ECO:0000256" key="5">
    <source>
        <dbReference type="ARBA" id="ARBA00023125"/>
    </source>
</evidence>
<sequence length="1169" mass="129382">MLEPSNDFLPALNSLFEGGQRLKQRQRGLPRNPAECRITHPGSTRKSGAPQLPQHAPRLLTTQPFPFARSLLYSTTTTATAAATNEEPKQTTQAQSKTIEEAKKLIQKKVAKAKASDAKKTEAEKAKKTEAEKAKKTNEAQSSKQKTEAKLSKKKKGDANTSKQKSQEATSTKQKAEEVQPDEQKIEVVIQPSKQKTEAIKPTNQRIQAVKPTQQKTEAAKPTTKPETEKLPSKPDASKNPTNAQDADKKAATTKNQQKTAQSLKDKANSTPHKTTKVSSPVTKAESSKSLEPLPIPKTVGGNKEKHVVTANCDLIQFDKFVTVGLPPSQNPSLYTKKIPKFILDSRLRFPDAILLTCVGSFYEAYFDQAIEVSELLNIKQAKYQFCGHAYPFSGFPIASLQKHLKTLVNEYNRVVAIAEQISDGEDLERRIVRIITPGTITDENLIDNESYNYLLGIHQNQLAWLDVSTGSYFHTTCEGGESGLMDEICRISPKEIIISADSSFRISPNSKAAKLSILITKIKNPGSSMSAPEELTAEKLIGMYIKQNLLPSRAATEPLCVDAFRYLRLDADAVDSLEITHTQNGKSTVGSLLSTISRTLTRPGKRLLRDRIMSPSRVLAEIQSRLDVVEKLVVNHISREDIQDTLKDIEGIDYVRLLQRFNLGQGTVQDLISMLRILKAIQAIRSTLSGSDIPYRFGCHLALEGRISDAIGDLNEVRDQTESEELSIDEAKDFFSPVVWNVRFNLNKELEAKHQRLKAAMEKGKHLQDQFRTNFDCKDLKLQVVPKLGAVMSINKARKSSKNLTSQLDKIKGQTLVDNGSRAVVAIPEWTKMHASIEKLRQDLLQEEQRVLRELFEQVASDHGSLSPSFQELAELDVAQSFATFAVDTKCVKPSINSKRSTAIVDGRHPIAEQALSSSVNGNFIPNSIVMHDNDGLVQIITGPNNGGKSTYLRQLAIIHILAQAGSFVPAEKAKLGVVHQIFTRFGSFDNVVLGKGTFLIEMEETCKILKSADEMSLVLMDEVGRGTGIEDGLSIAYGVLKYLMEKNRCRTLFSTHLPHVGSLLLSKDMTTTRSDINQNNLGGLEAADYLKIARLGFFCFGSSKIHQKTKKDSGGEDMLNFPYKIRRGLNPDSSGIDIARMVGLPKEVISDANTIKRQLGDRNFKSN</sequence>
<keyword evidence="11" id="KW-1185">Reference proteome</keyword>
<dbReference type="SUPFAM" id="SSF53150">
    <property type="entry name" value="DNA repair protein MutS, domain II"/>
    <property type="match status" value="1"/>
</dbReference>
<evidence type="ECO:0000313" key="10">
    <source>
        <dbReference type="EMBL" id="PLW40862.1"/>
    </source>
</evidence>
<evidence type="ECO:0000256" key="8">
    <source>
        <dbReference type="SAM" id="MobiDB-lite"/>
    </source>
</evidence>
<dbReference type="GO" id="GO:0005739">
    <property type="term" value="C:mitochondrion"/>
    <property type="evidence" value="ECO:0007669"/>
    <property type="project" value="TreeGrafter"/>
</dbReference>
<comment type="caution">
    <text evidence="10">The sequence shown here is derived from an EMBL/GenBank/DDBJ whole genome shotgun (WGS) entry which is preliminary data.</text>
</comment>
<evidence type="ECO:0000256" key="2">
    <source>
        <dbReference type="ARBA" id="ARBA00022741"/>
    </source>
</evidence>
<dbReference type="Gene3D" id="1.10.1420.10">
    <property type="match status" value="2"/>
</dbReference>
<dbReference type="PROSITE" id="PS00486">
    <property type="entry name" value="DNA_MISMATCH_REPAIR_2"/>
    <property type="match status" value="1"/>
</dbReference>
<dbReference type="InterPro" id="IPR027417">
    <property type="entry name" value="P-loop_NTPase"/>
</dbReference>
<keyword evidence="6 7" id="KW-0234">DNA repair</keyword>
<dbReference type="GO" id="GO:0030983">
    <property type="term" value="F:mismatched DNA binding"/>
    <property type="evidence" value="ECO:0007669"/>
    <property type="project" value="UniProtKB-UniRule"/>
</dbReference>
<dbReference type="InterPro" id="IPR000432">
    <property type="entry name" value="DNA_mismatch_repair_MutS_C"/>
</dbReference>
<keyword evidence="5 7" id="KW-0238">DNA-binding</keyword>
<organism evidence="10 11">
    <name type="scientific">Puccinia coronata f. sp. avenae</name>
    <dbReference type="NCBI Taxonomy" id="200324"/>
    <lineage>
        <taxon>Eukaryota</taxon>
        <taxon>Fungi</taxon>
        <taxon>Dikarya</taxon>
        <taxon>Basidiomycota</taxon>
        <taxon>Pucciniomycotina</taxon>
        <taxon>Pucciniomycetes</taxon>
        <taxon>Pucciniales</taxon>
        <taxon>Pucciniaceae</taxon>
        <taxon>Puccinia</taxon>
    </lineage>
</organism>
<dbReference type="SMART" id="SM00533">
    <property type="entry name" value="MUTSd"/>
    <property type="match status" value="1"/>
</dbReference>
<evidence type="ECO:0000256" key="3">
    <source>
        <dbReference type="ARBA" id="ARBA00022763"/>
    </source>
</evidence>
<dbReference type="InterPro" id="IPR036678">
    <property type="entry name" value="MutS_con_dom_sf"/>
</dbReference>
<dbReference type="InterPro" id="IPR017261">
    <property type="entry name" value="DNA_mismatch_repair_MutS/MSH"/>
</dbReference>
<feature type="compositionally biased region" description="Low complexity" evidence="8">
    <location>
        <begin position="253"/>
        <end position="262"/>
    </location>
</feature>
<dbReference type="STRING" id="200324.A0A2N5USX7"/>
<comment type="similarity">
    <text evidence="1 7">Belongs to the DNA mismatch repair MutS family.</text>
</comment>
<dbReference type="NCBIfam" id="NF003810">
    <property type="entry name" value="PRK05399.1"/>
    <property type="match status" value="1"/>
</dbReference>
<comment type="function">
    <text evidence="7">Component of the post-replicative DNA mismatch repair system (MMR).</text>
</comment>
<protein>
    <recommendedName>
        <fullName evidence="7">DNA mismatch repair protein</fullName>
    </recommendedName>
</protein>
<dbReference type="InterPro" id="IPR016151">
    <property type="entry name" value="DNA_mismatch_repair_MutS_N"/>
</dbReference>
<dbReference type="GO" id="GO:0006298">
    <property type="term" value="P:mismatch repair"/>
    <property type="evidence" value="ECO:0007669"/>
    <property type="project" value="InterPro"/>
</dbReference>
<dbReference type="OrthoDB" id="2505374at2759"/>
<evidence type="ECO:0000256" key="1">
    <source>
        <dbReference type="ARBA" id="ARBA00006271"/>
    </source>
</evidence>
<accession>A0A2N5USX7</accession>
<dbReference type="PANTHER" id="PTHR11361">
    <property type="entry name" value="DNA MISMATCH REPAIR PROTEIN MUTS FAMILY MEMBER"/>
    <property type="match status" value="1"/>
</dbReference>
<proteinExistence type="inferred from homology"/>
<dbReference type="SUPFAM" id="SSF55271">
    <property type="entry name" value="DNA repair protein MutS, domain I"/>
    <property type="match status" value="1"/>
</dbReference>
<dbReference type="EMBL" id="PGCJ01000176">
    <property type="protein sequence ID" value="PLW40862.1"/>
    <property type="molecule type" value="Genomic_DNA"/>
</dbReference>
<dbReference type="GO" id="GO:0005634">
    <property type="term" value="C:nucleus"/>
    <property type="evidence" value="ECO:0007669"/>
    <property type="project" value="TreeGrafter"/>
</dbReference>
<dbReference type="InterPro" id="IPR036187">
    <property type="entry name" value="DNA_mismatch_repair_MutS_sf"/>
</dbReference>